<reference evidence="7 8" key="1">
    <citation type="journal article" date="2015" name="Nature">
        <title>rRNA introns, odd ribosomes, and small enigmatic genomes across a large radiation of phyla.</title>
        <authorList>
            <person name="Brown C.T."/>
            <person name="Hug L.A."/>
            <person name="Thomas B.C."/>
            <person name="Sharon I."/>
            <person name="Castelle C.J."/>
            <person name="Singh A."/>
            <person name="Wilkins M.J."/>
            <person name="Williams K.H."/>
            <person name="Banfield J.F."/>
        </authorList>
    </citation>
    <scope>NUCLEOTIDE SEQUENCE [LARGE SCALE GENOMIC DNA]</scope>
</reference>
<gene>
    <name evidence="7" type="ORF">UR34_C0004G0009</name>
</gene>
<dbReference type="Proteomes" id="UP000034302">
    <property type="component" value="Unassembled WGS sequence"/>
</dbReference>
<dbReference type="InterPro" id="IPR000100">
    <property type="entry name" value="RNase_P"/>
</dbReference>
<dbReference type="Gene3D" id="3.30.230.10">
    <property type="match status" value="1"/>
</dbReference>
<keyword evidence="4" id="KW-0378">Hydrolase</keyword>
<keyword evidence="3" id="KW-0255">Endonuclease</keyword>
<evidence type="ECO:0000256" key="6">
    <source>
        <dbReference type="NCBIfam" id="TIGR00188"/>
    </source>
</evidence>
<keyword evidence="5" id="KW-0694">RNA-binding</keyword>
<dbReference type="AlphaFoldDB" id="A0A0F9ZJ77"/>
<dbReference type="GO" id="GO:0030677">
    <property type="term" value="C:ribonuclease P complex"/>
    <property type="evidence" value="ECO:0007669"/>
    <property type="project" value="TreeGrafter"/>
</dbReference>
<organism evidence="7 8">
    <name type="scientific">candidate division WS6 bacterium GW2011_GWC1_33_20</name>
    <dbReference type="NCBI Taxonomy" id="1619089"/>
    <lineage>
        <taxon>Bacteria</taxon>
        <taxon>Candidatus Dojkabacteria</taxon>
    </lineage>
</organism>
<evidence type="ECO:0000313" key="8">
    <source>
        <dbReference type="Proteomes" id="UP000034302"/>
    </source>
</evidence>
<keyword evidence="2" id="KW-0540">Nuclease</keyword>
<evidence type="ECO:0000256" key="4">
    <source>
        <dbReference type="ARBA" id="ARBA00022801"/>
    </source>
</evidence>
<name>A0A0F9ZJ77_9BACT</name>
<dbReference type="Pfam" id="PF00825">
    <property type="entry name" value="Ribonuclease_P"/>
    <property type="match status" value="1"/>
</dbReference>
<comment type="caution">
    <text evidence="7">The sequence shown here is derived from an EMBL/GenBank/DDBJ whole genome shotgun (WGS) entry which is preliminary data.</text>
</comment>
<evidence type="ECO:0000256" key="5">
    <source>
        <dbReference type="ARBA" id="ARBA00022884"/>
    </source>
</evidence>
<dbReference type="EMBL" id="LBOV01000004">
    <property type="protein sequence ID" value="KKP44268.1"/>
    <property type="molecule type" value="Genomic_DNA"/>
</dbReference>
<evidence type="ECO:0000256" key="1">
    <source>
        <dbReference type="ARBA" id="ARBA00022694"/>
    </source>
</evidence>
<dbReference type="EC" id="3.1.26.5" evidence="6"/>
<accession>A0A0F9ZJ77</accession>
<protein>
    <recommendedName>
        <fullName evidence="6">Ribonuclease P protein component</fullName>
        <ecNumber evidence="6">3.1.26.5</ecNumber>
    </recommendedName>
</protein>
<dbReference type="InterPro" id="IPR020568">
    <property type="entry name" value="Ribosomal_Su5_D2-typ_SF"/>
</dbReference>
<evidence type="ECO:0000256" key="2">
    <source>
        <dbReference type="ARBA" id="ARBA00022722"/>
    </source>
</evidence>
<evidence type="ECO:0000313" key="7">
    <source>
        <dbReference type="EMBL" id="KKP44268.1"/>
    </source>
</evidence>
<dbReference type="GO" id="GO:0004526">
    <property type="term" value="F:ribonuclease P activity"/>
    <property type="evidence" value="ECO:0007669"/>
    <property type="project" value="UniProtKB-UniRule"/>
</dbReference>
<dbReference type="InterPro" id="IPR014721">
    <property type="entry name" value="Ribsml_uS5_D2-typ_fold_subgr"/>
</dbReference>
<dbReference type="PANTHER" id="PTHR33992">
    <property type="entry name" value="RIBONUCLEASE P PROTEIN COMPONENT"/>
    <property type="match status" value="1"/>
</dbReference>
<sequence>MLPKENRLNQKYIKTLYEQGIKFRGEFGMLIVKEYLDTKETQFLFIVSKKIGNAVQRHRMTRLLREITKENLKKYTETEKQYRCIYVAFKYCNDYAQLEKEYTQQFKNAFRINQGI</sequence>
<keyword evidence="1" id="KW-0819">tRNA processing</keyword>
<evidence type="ECO:0000256" key="3">
    <source>
        <dbReference type="ARBA" id="ARBA00022759"/>
    </source>
</evidence>
<dbReference type="SUPFAM" id="SSF54211">
    <property type="entry name" value="Ribosomal protein S5 domain 2-like"/>
    <property type="match status" value="1"/>
</dbReference>
<dbReference type="NCBIfam" id="TIGR00188">
    <property type="entry name" value="rnpA"/>
    <property type="match status" value="1"/>
</dbReference>
<dbReference type="GO" id="GO:0000049">
    <property type="term" value="F:tRNA binding"/>
    <property type="evidence" value="ECO:0007669"/>
    <property type="project" value="InterPro"/>
</dbReference>
<dbReference type="PANTHER" id="PTHR33992:SF1">
    <property type="entry name" value="RIBONUCLEASE P PROTEIN COMPONENT"/>
    <property type="match status" value="1"/>
</dbReference>
<proteinExistence type="predicted"/>
<dbReference type="GO" id="GO:0042781">
    <property type="term" value="F:3'-tRNA processing endoribonuclease activity"/>
    <property type="evidence" value="ECO:0007669"/>
    <property type="project" value="TreeGrafter"/>
</dbReference>